<proteinExistence type="predicted"/>
<reference evidence="4 5" key="1">
    <citation type="submission" date="2020-02" db="EMBL/GenBank/DDBJ databases">
        <authorList>
            <person name="Dziuba M."/>
            <person name="Kuznetsov B."/>
            <person name="Mardanov A."/>
            <person name="Ravin N."/>
            <person name="Grouzdev D."/>
        </authorList>
    </citation>
    <scope>NUCLEOTIDE SEQUENCE [LARGE SCALE GENOMIC DNA]</scope>
    <source>
        <strain evidence="4 5">SpK</strain>
    </source>
</reference>
<dbReference type="AlphaFoldDB" id="A0A7C9V0S7"/>
<name>A0A7C9V0S7_9PROT</name>
<gene>
    <name evidence="4" type="ORF">G4223_14745</name>
</gene>
<keyword evidence="5" id="KW-1185">Reference proteome</keyword>
<dbReference type="Gene3D" id="3.10.580.10">
    <property type="entry name" value="CBS-domain"/>
    <property type="match status" value="1"/>
</dbReference>
<comment type="caution">
    <text evidence="4">The sequence shown here is derived from an EMBL/GenBank/DDBJ whole genome shotgun (WGS) entry which is preliminary data.</text>
</comment>
<dbReference type="Pfam" id="PF00571">
    <property type="entry name" value="CBS"/>
    <property type="match status" value="2"/>
</dbReference>
<dbReference type="SMART" id="SM00116">
    <property type="entry name" value="CBS"/>
    <property type="match status" value="2"/>
</dbReference>
<feature type="domain" description="CBS" evidence="3">
    <location>
        <begin position="76"/>
        <end position="131"/>
    </location>
</feature>
<dbReference type="CDD" id="cd04623">
    <property type="entry name" value="CBS_pair_bac_euk"/>
    <property type="match status" value="1"/>
</dbReference>
<dbReference type="InterPro" id="IPR051257">
    <property type="entry name" value="Diverse_CBS-Domain"/>
</dbReference>
<dbReference type="InterPro" id="IPR046342">
    <property type="entry name" value="CBS_dom_sf"/>
</dbReference>
<feature type="domain" description="CBS" evidence="3">
    <location>
        <begin position="8"/>
        <end position="70"/>
    </location>
</feature>
<keyword evidence="1 2" id="KW-0129">CBS domain</keyword>
<organism evidence="4 5">
    <name type="scientific">Magnetospirillum aberrantis SpK</name>
    <dbReference type="NCBI Taxonomy" id="908842"/>
    <lineage>
        <taxon>Bacteria</taxon>
        <taxon>Pseudomonadati</taxon>
        <taxon>Pseudomonadota</taxon>
        <taxon>Alphaproteobacteria</taxon>
        <taxon>Rhodospirillales</taxon>
        <taxon>Rhodospirillaceae</taxon>
        <taxon>Magnetospirillum</taxon>
    </lineage>
</organism>
<evidence type="ECO:0000313" key="5">
    <source>
        <dbReference type="Proteomes" id="UP000480684"/>
    </source>
</evidence>
<dbReference type="EMBL" id="JAAIYP010000039">
    <property type="protein sequence ID" value="NFV81371.1"/>
    <property type="molecule type" value="Genomic_DNA"/>
</dbReference>
<dbReference type="Proteomes" id="UP000480684">
    <property type="component" value="Unassembled WGS sequence"/>
</dbReference>
<evidence type="ECO:0000259" key="3">
    <source>
        <dbReference type="PROSITE" id="PS51371"/>
    </source>
</evidence>
<dbReference type="PROSITE" id="PS51371">
    <property type="entry name" value="CBS"/>
    <property type="match status" value="2"/>
</dbReference>
<sequence>MSVEAILKTKGSNVFTIRPEHSVTDAAALMAAKKVGVAMVCDAKGRLQGVISERDIVTGITQYGKGLLDMPVRNIMSSPVVTCSPADAVKSILEIMTKRRIRHLPVVDGEDILGIVSIGDAVNYRLTQSEMEKAVLRDFAVAR</sequence>
<dbReference type="SUPFAM" id="SSF54631">
    <property type="entry name" value="CBS-domain pair"/>
    <property type="match status" value="1"/>
</dbReference>
<evidence type="ECO:0000256" key="2">
    <source>
        <dbReference type="PROSITE-ProRule" id="PRU00703"/>
    </source>
</evidence>
<dbReference type="InterPro" id="IPR000644">
    <property type="entry name" value="CBS_dom"/>
</dbReference>
<dbReference type="PANTHER" id="PTHR43080:SF2">
    <property type="entry name" value="CBS DOMAIN-CONTAINING PROTEIN"/>
    <property type="match status" value="1"/>
</dbReference>
<dbReference type="PANTHER" id="PTHR43080">
    <property type="entry name" value="CBS DOMAIN-CONTAINING PROTEIN CBSX3, MITOCHONDRIAL"/>
    <property type="match status" value="1"/>
</dbReference>
<evidence type="ECO:0000256" key="1">
    <source>
        <dbReference type="ARBA" id="ARBA00023122"/>
    </source>
</evidence>
<dbReference type="RefSeq" id="WP_163681339.1">
    <property type="nucleotide sequence ID" value="NZ_JAAIYP010000039.1"/>
</dbReference>
<evidence type="ECO:0000313" key="4">
    <source>
        <dbReference type="EMBL" id="NFV81371.1"/>
    </source>
</evidence>
<accession>A0A7C9V0S7</accession>
<protein>
    <submittedName>
        <fullName evidence="4">CBS domain-containing protein</fullName>
    </submittedName>
</protein>
<dbReference type="InterPro" id="IPR044725">
    <property type="entry name" value="CBSX3_CBS_dom"/>
</dbReference>